<dbReference type="HOGENOM" id="CLU_1384561_0_0_1"/>
<dbReference type="AlphaFoldDB" id="A0A0D0CFB5"/>
<protein>
    <submittedName>
        <fullName evidence="2">Unplaced genomic scaffold scaffold_985, whole genome shotgun sequence</fullName>
    </submittedName>
</protein>
<dbReference type="InParanoid" id="A0A0D0CFB5"/>
<accession>A0A0D0CFB5</accession>
<dbReference type="Proteomes" id="UP000054538">
    <property type="component" value="Unassembled WGS sequence"/>
</dbReference>
<organism evidence="2 3">
    <name type="scientific">Paxillus rubicundulus Ve08.2h10</name>
    <dbReference type="NCBI Taxonomy" id="930991"/>
    <lineage>
        <taxon>Eukaryota</taxon>
        <taxon>Fungi</taxon>
        <taxon>Dikarya</taxon>
        <taxon>Basidiomycota</taxon>
        <taxon>Agaricomycotina</taxon>
        <taxon>Agaricomycetes</taxon>
        <taxon>Agaricomycetidae</taxon>
        <taxon>Boletales</taxon>
        <taxon>Paxilineae</taxon>
        <taxon>Paxillaceae</taxon>
        <taxon>Paxillus</taxon>
    </lineage>
</organism>
<name>A0A0D0CFB5_9AGAM</name>
<evidence type="ECO:0000313" key="3">
    <source>
        <dbReference type="Proteomes" id="UP000054538"/>
    </source>
</evidence>
<dbReference type="EMBL" id="KN825807">
    <property type="protein sequence ID" value="KIK81392.1"/>
    <property type="molecule type" value="Genomic_DNA"/>
</dbReference>
<feature type="compositionally biased region" description="Low complexity" evidence="1">
    <location>
        <begin position="48"/>
        <end position="58"/>
    </location>
</feature>
<proteinExistence type="predicted"/>
<gene>
    <name evidence="2" type="ORF">PAXRUDRAFT_759252</name>
</gene>
<keyword evidence="3" id="KW-1185">Reference proteome</keyword>
<sequence length="197" mass="21885">MTRVHPRRAGLPSHCRGHPSITARNLISSSSSRPTETPRPNTDDWARSSSTPASSGSSLETTPYQFPKILSIHLALGELPSPLRSLCACTMKIKYPFPHVQGLVFHPLVRMSRPCPALFGQCRMSAPFRTDASIFRSDHYLLETTPISFVRQCDQERPNLGNCGHGWTGRSQRTPRSLALLLVVMGCQSFHPGKRTH</sequence>
<reference evidence="3" key="2">
    <citation type="submission" date="2015-01" db="EMBL/GenBank/DDBJ databases">
        <title>Evolutionary Origins and Diversification of the Mycorrhizal Mutualists.</title>
        <authorList>
            <consortium name="DOE Joint Genome Institute"/>
            <consortium name="Mycorrhizal Genomics Consortium"/>
            <person name="Kohler A."/>
            <person name="Kuo A."/>
            <person name="Nagy L.G."/>
            <person name="Floudas D."/>
            <person name="Copeland A."/>
            <person name="Barry K.W."/>
            <person name="Cichocki N."/>
            <person name="Veneault-Fourrey C."/>
            <person name="LaButti K."/>
            <person name="Lindquist E.A."/>
            <person name="Lipzen A."/>
            <person name="Lundell T."/>
            <person name="Morin E."/>
            <person name="Murat C."/>
            <person name="Riley R."/>
            <person name="Ohm R."/>
            <person name="Sun H."/>
            <person name="Tunlid A."/>
            <person name="Henrissat B."/>
            <person name="Grigoriev I.V."/>
            <person name="Hibbett D.S."/>
            <person name="Martin F."/>
        </authorList>
    </citation>
    <scope>NUCLEOTIDE SEQUENCE [LARGE SCALE GENOMIC DNA]</scope>
    <source>
        <strain evidence="3">Ve08.2h10</strain>
    </source>
</reference>
<evidence type="ECO:0000313" key="2">
    <source>
        <dbReference type="EMBL" id="KIK81392.1"/>
    </source>
</evidence>
<evidence type="ECO:0000256" key="1">
    <source>
        <dbReference type="SAM" id="MobiDB-lite"/>
    </source>
</evidence>
<feature type="region of interest" description="Disordered" evidence="1">
    <location>
        <begin position="1"/>
        <end position="60"/>
    </location>
</feature>
<feature type="compositionally biased region" description="Polar residues" evidence="1">
    <location>
        <begin position="22"/>
        <end position="40"/>
    </location>
</feature>
<reference evidence="2 3" key="1">
    <citation type="submission" date="2014-04" db="EMBL/GenBank/DDBJ databases">
        <authorList>
            <consortium name="DOE Joint Genome Institute"/>
            <person name="Kuo A."/>
            <person name="Kohler A."/>
            <person name="Jargeat P."/>
            <person name="Nagy L.G."/>
            <person name="Floudas D."/>
            <person name="Copeland A."/>
            <person name="Barry K.W."/>
            <person name="Cichocki N."/>
            <person name="Veneault-Fourrey C."/>
            <person name="LaButti K."/>
            <person name="Lindquist E.A."/>
            <person name="Lipzen A."/>
            <person name="Lundell T."/>
            <person name="Morin E."/>
            <person name="Murat C."/>
            <person name="Sun H."/>
            <person name="Tunlid A."/>
            <person name="Henrissat B."/>
            <person name="Grigoriev I.V."/>
            <person name="Hibbett D.S."/>
            <person name="Martin F."/>
            <person name="Nordberg H.P."/>
            <person name="Cantor M.N."/>
            <person name="Hua S.X."/>
        </authorList>
    </citation>
    <scope>NUCLEOTIDE SEQUENCE [LARGE SCALE GENOMIC DNA]</scope>
    <source>
        <strain evidence="2 3">Ve08.2h10</strain>
    </source>
</reference>